<dbReference type="NCBIfam" id="TIGR00095">
    <property type="entry name" value="16S rRNA (guanine(966)-N(2))-methyltransferase RsmD"/>
    <property type="match status" value="1"/>
</dbReference>
<proteinExistence type="predicted"/>
<dbReference type="SUPFAM" id="SSF53335">
    <property type="entry name" value="S-adenosyl-L-methionine-dependent methyltransferases"/>
    <property type="match status" value="1"/>
</dbReference>
<keyword evidence="2 3" id="KW-0808">Transferase</keyword>
<organism evidence="3 4">
    <name type="scientific">candidate division WOR-1 bacterium RIFOXYB2_FULL_48_7</name>
    <dbReference type="NCBI Taxonomy" id="1802583"/>
    <lineage>
        <taxon>Bacteria</taxon>
        <taxon>Bacillati</taxon>
        <taxon>Saganbacteria</taxon>
    </lineage>
</organism>
<evidence type="ECO:0000313" key="3">
    <source>
        <dbReference type="EMBL" id="OGC32328.1"/>
    </source>
</evidence>
<dbReference type="STRING" id="1802583.A2311_05120"/>
<dbReference type="PIRSF" id="PIRSF004553">
    <property type="entry name" value="CHP00095"/>
    <property type="match status" value="1"/>
</dbReference>
<reference evidence="3 4" key="1">
    <citation type="journal article" date="2016" name="Nat. Commun.">
        <title>Thousands of microbial genomes shed light on interconnected biogeochemical processes in an aquifer system.</title>
        <authorList>
            <person name="Anantharaman K."/>
            <person name="Brown C.T."/>
            <person name="Hug L.A."/>
            <person name="Sharon I."/>
            <person name="Castelle C.J."/>
            <person name="Probst A.J."/>
            <person name="Thomas B.C."/>
            <person name="Singh A."/>
            <person name="Wilkins M.J."/>
            <person name="Karaoz U."/>
            <person name="Brodie E.L."/>
            <person name="Williams K.H."/>
            <person name="Hubbard S.S."/>
            <person name="Banfield J.F."/>
        </authorList>
    </citation>
    <scope>NUCLEOTIDE SEQUENCE [LARGE SCALE GENOMIC DNA]</scope>
</reference>
<dbReference type="Gene3D" id="3.40.50.150">
    <property type="entry name" value="Vaccinia Virus protein VP39"/>
    <property type="match status" value="1"/>
</dbReference>
<sequence length="185" mass="20474">MRVIAGKAKGRILKSPKVGWGVRPLTDKARAALFNILGEKHVGANFLDLFAGTGAVGIEALSRGADVAFFVESNRQVVNLIRQNLELTGLAGQAEIYSLDVLKAVEMLARRRAEFDIIYLGAPYDSPYLTKSLEQLAGNSLLAKNGLLIAEHRKQQQLAPQYGRLSKYRENRYGETVFSFYKVSE</sequence>
<accession>A0A1F4THX3</accession>
<dbReference type="GO" id="GO:0031167">
    <property type="term" value="P:rRNA methylation"/>
    <property type="evidence" value="ECO:0007669"/>
    <property type="project" value="InterPro"/>
</dbReference>
<gene>
    <name evidence="3" type="ORF">A2311_05120</name>
</gene>
<dbReference type="Proteomes" id="UP000178951">
    <property type="component" value="Unassembled WGS sequence"/>
</dbReference>
<dbReference type="AlphaFoldDB" id="A0A1F4THX3"/>
<dbReference type="PANTHER" id="PTHR43542:SF1">
    <property type="entry name" value="METHYLTRANSFERASE"/>
    <property type="match status" value="1"/>
</dbReference>
<dbReference type="EMBL" id="MEUF01000082">
    <property type="protein sequence ID" value="OGC32328.1"/>
    <property type="molecule type" value="Genomic_DNA"/>
</dbReference>
<evidence type="ECO:0000256" key="2">
    <source>
        <dbReference type="ARBA" id="ARBA00022679"/>
    </source>
</evidence>
<protein>
    <submittedName>
        <fullName evidence="3">16S rRNA (Guanine(966)-N(2))-methyltransferase RsmD</fullName>
    </submittedName>
</protein>
<keyword evidence="1 3" id="KW-0489">Methyltransferase</keyword>
<dbReference type="InterPro" id="IPR029063">
    <property type="entry name" value="SAM-dependent_MTases_sf"/>
</dbReference>
<dbReference type="PANTHER" id="PTHR43542">
    <property type="entry name" value="METHYLTRANSFERASE"/>
    <property type="match status" value="1"/>
</dbReference>
<dbReference type="InterPro" id="IPR004398">
    <property type="entry name" value="RNA_MeTrfase_RsmD"/>
</dbReference>
<name>A0A1F4THX3_UNCSA</name>
<dbReference type="GO" id="GO:0008168">
    <property type="term" value="F:methyltransferase activity"/>
    <property type="evidence" value="ECO:0007669"/>
    <property type="project" value="UniProtKB-KW"/>
</dbReference>
<evidence type="ECO:0000313" key="4">
    <source>
        <dbReference type="Proteomes" id="UP000178951"/>
    </source>
</evidence>
<evidence type="ECO:0000256" key="1">
    <source>
        <dbReference type="ARBA" id="ARBA00022603"/>
    </source>
</evidence>
<comment type="caution">
    <text evidence="3">The sequence shown here is derived from an EMBL/GenBank/DDBJ whole genome shotgun (WGS) entry which is preliminary data.</text>
</comment>
<dbReference type="Pfam" id="PF03602">
    <property type="entry name" value="Cons_hypoth95"/>
    <property type="match status" value="1"/>
</dbReference>
<dbReference type="CDD" id="cd02440">
    <property type="entry name" value="AdoMet_MTases"/>
    <property type="match status" value="1"/>
</dbReference>